<proteinExistence type="predicted"/>
<dbReference type="Pfam" id="PF00754">
    <property type="entry name" value="F5_F8_type_C"/>
    <property type="match status" value="2"/>
</dbReference>
<dbReference type="InterPro" id="IPR008979">
    <property type="entry name" value="Galactose-bd-like_sf"/>
</dbReference>
<accession>A0A3R8SK85</accession>
<dbReference type="AlphaFoldDB" id="A0A3R8SK85"/>
<dbReference type="EMBL" id="RHPO01000034">
    <property type="protein sequence ID" value="RRT88815.1"/>
    <property type="molecule type" value="Genomic_DNA"/>
</dbReference>
<comment type="caution">
    <text evidence="3">The sequence shown here is derived from an EMBL/GenBank/DDBJ whole genome shotgun (WGS) entry which is preliminary data.</text>
</comment>
<evidence type="ECO:0000313" key="4">
    <source>
        <dbReference type="Proteomes" id="UP000267844"/>
    </source>
</evidence>
<dbReference type="Proteomes" id="UP000267844">
    <property type="component" value="Unassembled WGS sequence"/>
</dbReference>
<evidence type="ECO:0000313" key="3">
    <source>
        <dbReference type="EMBL" id="RRT88815.1"/>
    </source>
</evidence>
<organism evidence="3 4">
    <name type="scientific">Empedobacter falsenii</name>
    <dbReference type="NCBI Taxonomy" id="343874"/>
    <lineage>
        <taxon>Bacteria</taxon>
        <taxon>Pseudomonadati</taxon>
        <taxon>Bacteroidota</taxon>
        <taxon>Flavobacteriia</taxon>
        <taxon>Flavobacteriales</taxon>
        <taxon>Weeksellaceae</taxon>
        <taxon>Empedobacter</taxon>
    </lineage>
</organism>
<keyword evidence="1" id="KW-0732">Signal</keyword>
<reference evidence="3 4" key="1">
    <citation type="submission" date="2018-10" db="EMBL/GenBank/DDBJ databases">
        <title>Transmission dynamics of multidrug resistant bacteria on intensive care unit surfaces.</title>
        <authorList>
            <person name="D'Souza A.W."/>
            <person name="Potter R.F."/>
            <person name="Wallace M."/>
            <person name="Shupe A."/>
            <person name="Patel S."/>
            <person name="Sun S."/>
            <person name="Gul D."/>
            <person name="Kwon J.H."/>
            <person name="Andleeb S."/>
            <person name="Burnham C.-A.D."/>
            <person name="Dantas G."/>
        </authorList>
    </citation>
    <scope>NUCLEOTIDE SEQUENCE [LARGE SCALE GENOMIC DNA]</scope>
    <source>
        <strain evidence="3 4">WF_348</strain>
    </source>
</reference>
<dbReference type="InterPro" id="IPR031161">
    <property type="entry name" value="Peptidase_M60_dom"/>
</dbReference>
<evidence type="ECO:0000256" key="1">
    <source>
        <dbReference type="ARBA" id="ARBA00022729"/>
    </source>
</evidence>
<dbReference type="PROSITE" id="PS51723">
    <property type="entry name" value="PEPTIDASE_M60"/>
    <property type="match status" value="1"/>
</dbReference>
<dbReference type="Gene3D" id="1.10.390.30">
    <property type="entry name" value="Peptidase M60, enhancin-like domain 3"/>
    <property type="match status" value="1"/>
</dbReference>
<name>A0A3R8SK85_9FLAO</name>
<dbReference type="RefSeq" id="WP_125350424.1">
    <property type="nucleotide sequence ID" value="NZ_RHPN01000033.1"/>
</dbReference>
<dbReference type="Gene3D" id="2.60.120.1250">
    <property type="entry name" value="Peptidase M60, enhancin-like domain 1"/>
    <property type="match status" value="1"/>
</dbReference>
<dbReference type="Gene3D" id="2.60.120.260">
    <property type="entry name" value="Galactose-binding domain-like"/>
    <property type="match status" value="2"/>
</dbReference>
<protein>
    <submittedName>
        <fullName evidence="3">T9SS C-terminal target domain-containing protein</fullName>
    </submittedName>
</protein>
<dbReference type="InterPro" id="IPR000421">
    <property type="entry name" value="FA58C"/>
</dbReference>
<feature type="domain" description="Peptidase M60" evidence="2">
    <location>
        <begin position="405"/>
        <end position="713"/>
    </location>
</feature>
<dbReference type="Pfam" id="PF13402">
    <property type="entry name" value="Peptidase_M60"/>
    <property type="match status" value="1"/>
</dbReference>
<dbReference type="NCBIfam" id="TIGR04183">
    <property type="entry name" value="Por_Secre_tail"/>
    <property type="match status" value="1"/>
</dbReference>
<evidence type="ECO:0000259" key="2">
    <source>
        <dbReference type="PROSITE" id="PS51723"/>
    </source>
</evidence>
<dbReference type="Gene3D" id="3.40.390.80">
    <property type="entry name" value="Peptidase M60, enhancin-like domain 2"/>
    <property type="match status" value="1"/>
</dbReference>
<dbReference type="InterPro" id="IPR042279">
    <property type="entry name" value="Pep_M60_3"/>
</dbReference>
<dbReference type="InterPro" id="IPR026444">
    <property type="entry name" value="Secre_tail"/>
</dbReference>
<dbReference type="SUPFAM" id="SSF49785">
    <property type="entry name" value="Galactose-binding domain-like"/>
    <property type="match status" value="2"/>
</dbReference>
<dbReference type="SMART" id="SM01276">
    <property type="entry name" value="M60-like"/>
    <property type="match status" value="1"/>
</dbReference>
<sequence>MKKNYFLLSMILLGIDSFAQEYKMPVSSVTSKQEAQSGNEATFSADGILTTMYHSKWNQNGIPDQLDFSFNSQVKSIKSLAYFPRQTGTNGIWTNVEILYSTKDDPTNFKTATTSAITWAGDSTSKKFDFDKEIINPAVIRIKVNAALGNFSSAAEVEFYSSDQITPIASECVIQTNEFSNYKDMKVSPLVAGSSASSFQTGENIEQSFDGDYNTLYHSNYNSTEKTFPISLIYAFDGNTPLDYLIYYPRNDGGVNGLLGKVKVSYNTIADPTYIEISTQDFAQTNDVRNISFPSQIKPSSIKLEILDGKGNFASVAEMEFYQKNSNKFDQKKYSTIFKDDLFSELNSGVNQQTINGITTSPFVKSLAQCLLDNKYKKIDRVNEHKAYKTIASINKEYKIGNYNAYENPTGIVFSEKTTSVMFVSGIPSGESVYLRVRDSANEANVTDISYPLSNGINAIEMKNNGLGYISYYSDSNNLPNIKLNVVSGIVNGVYNTYSTTTEKWKEIVENNVYSKVDIVGYYTHLIIDKTPVKLYNVNSPQALIDKYDAITKSERELMGFFKYNKDFNTKQLVYTENKGGWFAGGTGAHLDLTWGAANSASPTGLDVWGIAHELGHVNQIRPDLKWTGTTEVTNNIYSVWATYNLIKQNGSINYLRVESETGDATNYPKVSGNRYGEFIKHTLIDKKSFNDIDDDPHFRKLVPFWQLSLYYQLAGAAKGAPTLAFDNDMSDELKNTTVSPSTGIDYAHWFAYTAEQARNRDSSKITMGQNNLNFAKDLADAVQEDLTDFFTNIGFFTPVTKEIDDYGKVTIIVTQEMIDEAKSYIKSKNYPKPVSPVMHYLNSFNVNIYKDKLKLSGKTGEGASIVTNTNGTFLTVETAKWANAVAYETYNEEDELISVSVLGTGDVTFKNTFVDFPVNAKKVYAVGFDGAKILVYPTNLSTNESIKSTDFNIVPNPIKNDSNIKITLNNSKGQYNLSVIDINGKVITNSIGNIDELNKTINSKFKSLPKGIYIVTLKNETSNYTKKIIKE</sequence>
<dbReference type="Pfam" id="PF18962">
    <property type="entry name" value="Por_Secre_tail"/>
    <property type="match status" value="1"/>
</dbReference>
<gene>
    <name evidence="3" type="ORF">EGI89_12505</name>
</gene>